<comment type="pathway">
    <text evidence="1">Lipid metabolism.</text>
</comment>
<keyword evidence="4" id="KW-0443">Lipid metabolism</keyword>
<evidence type="ECO:0000259" key="7">
    <source>
        <dbReference type="SMART" id="SM00563"/>
    </source>
</evidence>
<dbReference type="PANTHER" id="PTHR10434">
    <property type="entry name" value="1-ACYL-SN-GLYCEROL-3-PHOSPHATE ACYLTRANSFERASE"/>
    <property type="match status" value="1"/>
</dbReference>
<reference evidence="8 9" key="1">
    <citation type="submission" date="2015-04" db="EMBL/GenBank/DDBJ databases">
        <title>The draft genome sequence of Roseovarius sp.R12b.</title>
        <authorList>
            <person name="Li G."/>
            <person name="Lai Q."/>
            <person name="Shao Z."/>
            <person name="Yan P."/>
        </authorList>
    </citation>
    <scope>NUCLEOTIDE SEQUENCE [LARGE SCALE GENOMIC DNA]</scope>
    <source>
        <strain evidence="8 9">R12B</strain>
    </source>
</reference>
<dbReference type="Pfam" id="PF01553">
    <property type="entry name" value="Acyltransferase"/>
    <property type="match status" value="1"/>
</dbReference>
<dbReference type="SUPFAM" id="SSF69593">
    <property type="entry name" value="Glycerol-3-phosphate (1)-acyltransferase"/>
    <property type="match status" value="1"/>
</dbReference>
<keyword evidence="6" id="KW-1133">Transmembrane helix</keyword>
<evidence type="ECO:0000256" key="5">
    <source>
        <dbReference type="ARBA" id="ARBA00023315"/>
    </source>
</evidence>
<keyword evidence="2" id="KW-0444">Lipid biosynthesis</keyword>
<feature type="domain" description="Phospholipid/glycerol acyltransferase" evidence="7">
    <location>
        <begin position="78"/>
        <end position="191"/>
    </location>
</feature>
<dbReference type="EMBL" id="LAXJ01000001">
    <property type="protein sequence ID" value="KRS14927.1"/>
    <property type="molecule type" value="Genomic_DNA"/>
</dbReference>
<keyword evidence="3 8" id="KW-0808">Transferase</keyword>
<protein>
    <submittedName>
        <fullName evidence="8">Acyl-phosphate glycerol 3-phosphate acyltransferase</fullName>
    </submittedName>
</protein>
<dbReference type="PATRIC" id="fig|1641875.4.peg.27"/>
<gene>
    <name evidence="8" type="ORF">XM53_00130</name>
</gene>
<proteinExistence type="predicted"/>
<dbReference type="SMART" id="SM00563">
    <property type="entry name" value="PlsC"/>
    <property type="match status" value="1"/>
</dbReference>
<dbReference type="GO" id="GO:0006654">
    <property type="term" value="P:phosphatidic acid biosynthetic process"/>
    <property type="evidence" value="ECO:0007669"/>
    <property type="project" value="TreeGrafter"/>
</dbReference>
<evidence type="ECO:0000256" key="2">
    <source>
        <dbReference type="ARBA" id="ARBA00022516"/>
    </source>
</evidence>
<comment type="caution">
    <text evidence="8">The sequence shown here is derived from an EMBL/GenBank/DDBJ whole genome shotgun (WGS) entry which is preliminary data.</text>
</comment>
<feature type="transmembrane region" description="Helical" evidence="6">
    <location>
        <begin position="12"/>
        <end position="36"/>
    </location>
</feature>
<name>A0A0T5P1V9_9RHOB</name>
<organism evidence="8 9">
    <name type="scientific">Roseovarius atlanticus</name>
    <dbReference type="NCBI Taxonomy" id="1641875"/>
    <lineage>
        <taxon>Bacteria</taxon>
        <taxon>Pseudomonadati</taxon>
        <taxon>Pseudomonadota</taxon>
        <taxon>Alphaproteobacteria</taxon>
        <taxon>Rhodobacterales</taxon>
        <taxon>Roseobacteraceae</taxon>
        <taxon>Roseovarius</taxon>
    </lineage>
</organism>
<dbReference type="InterPro" id="IPR002123">
    <property type="entry name" value="Plipid/glycerol_acylTrfase"/>
</dbReference>
<keyword evidence="6" id="KW-0812">Transmembrane</keyword>
<keyword evidence="9" id="KW-1185">Reference proteome</keyword>
<evidence type="ECO:0000256" key="3">
    <source>
        <dbReference type="ARBA" id="ARBA00022679"/>
    </source>
</evidence>
<evidence type="ECO:0000256" key="1">
    <source>
        <dbReference type="ARBA" id="ARBA00005189"/>
    </source>
</evidence>
<dbReference type="Proteomes" id="UP000051295">
    <property type="component" value="Unassembled WGS sequence"/>
</dbReference>
<sequence>MAHVKGTGWLILVLRVALLLAIIVPGVIAVLVLRLAEPFFFDRHRPWTARLQRWAIWAGLHVIGLRYRREGRPMQSHGAVVANHASWMDIFALGAGQAITFVSKAEVAGWPGIGFLARLVGTVFISRDPRQADAQRNQLKAELDAGRKLLFFPEGTSTDGMRVLPFKSSLFAAFTDLEAGLRIQPVTVVYVAPDGVEEPRFYGWWGDMDLGPHMLQVLSRFPQGGVRVIYHEPISVSDYPDRKALARALEAKVRSAMPPEAALPG</sequence>
<dbReference type="GO" id="GO:0003841">
    <property type="term" value="F:1-acylglycerol-3-phosphate O-acyltransferase activity"/>
    <property type="evidence" value="ECO:0007669"/>
    <property type="project" value="TreeGrafter"/>
</dbReference>
<evidence type="ECO:0000313" key="8">
    <source>
        <dbReference type="EMBL" id="KRS14927.1"/>
    </source>
</evidence>
<keyword evidence="5 8" id="KW-0012">Acyltransferase</keyword>
<evidence type="ECO:0000313" key="9">
    <source>
        <dbReference type="Proteomes" id="UP000051295"/>
    </source>
</evidence>
<accession>A0A0T5P1V9</accession>
<keyword evidence="6" id="KW-0472">Membrane</keyword>
<evidence type="ECO:0000256" key="4">
    <source>
        <dbReference type="ARBA" id="ARBA00023098"/>
    </source>
</evidence>
<dbReference type="STRING" id="1641875.XM53_00130"/>
<evidence type="ECO:0000256" key="6">
    <source>
        <dbReference type="SAM" id="Phobius"/>
    </source>
</evidence>
<dbReference type="AlphaFoldDB" id="A0A0T5P1V9"/>
<dbReference type="PANTHER" id="PTHR10434:SF64">
    <property type="entry name" value="1-ACYL-SN-GLYCEROL-3-PHOSPHATE ACYLTRANSFERASE-RELATED"/>
    <property type="match status" value="1"/>
</dbReference>
<dbReference type="CDD" id="cd07989">
    <property type="entry name" value="LPLAT_AGPAT-like"/>
    <property type="match status" value="1"/>
</dbReference>